<feature type="domain" description="Aminoglycoside phosphotransferase" evidence="2">
    <location>
        <begin position="37"/>
        <end position="279"/>
    </location>
</feature>
<organism evidence="3 4">
    <name type="scientific">Bacillus spongiae</name>
    <dbReference type="NCBI Taxonomy" id="2683610"/>
    <lineage>
        <taxon>Bacteria</taxon>
        <taxon>Bacillati</taxon>
        <taxon>Bacillota</taxon>
        <taxon>Bacilli</taxon>
        <taxon>Bacillales</taxon>
        <taxon>Bacillaceae</taxon>
        <taxon>Bacillus</taxon>
    </lineage>
</organism>
<dbReference type="EMBL" id="JBBAXC010000001">
    <property type="protein sequence ID" value="MEI5905525.1"/>
    <property type="molecule type" value="Genomic_DNA"/>
</dbReference>
<evidence type="ECO:0000256" key="1">
    <source>
        <dbReference type="ARBA" id="ARBA00038240"/>
    </source>
</evidence>
<sequence>MAYEQNSPLSKKEALQKVAELSAERYHLQVKQLEFLSDETNFLYKVIDSFGDVYALKIFEEEYSSLEDNLTEIFFMDIVNKTNHISAPRMIPGKDGEKLQVISSDYTSTPKYVSVYSWLDGEELEGNENDKRLVQLGELTAHLHNATYGISVPTELTPKMWNEVFYFKGEQAIYKQEEFQKHLSKEYHQIMDSIIPYLNNKLSSFYKNNIEDIQLIHGDLNPFNIKVQDEQMHIIDFADSMLGLPIHDLSIMLYYYKYNESLKFDEVKKLYFEGYRKIRDLPEVTDYELDLFMTARRVSFLNYILEVSEDPTNFIERNISRVKDFLKKYNIKL</sequence>
<accession>A0ABU8H8F4</accession>
<dbReference type="SUPFAM" id="SSF56112">
    <property type="entry name" value="Protein kinase-like (PK-like)"/>
    <property type="match status" value="1"/>
</dbReference>
<name>A0ABU8H8F4_9BACI</name>
<evidence type="ECO:0000259" key="2">
    <source>
        <dbReference type="Pfam" id="PF01636"/>
    </source>
</evidence>
<dbReference type="PANTHER" id="PTHR21064">
    <property type="entry name" value="AMINOGLYCOSIDE PHOSPHOTRANSFERASE DOMAIN-CONTAINING PROTEIN-RELATED"/>
    <property type="match status" value="1"/>
</dbReference>
<dbReference type="Gene3D" id="3.90.1200.10">
    <property type="match status" value="1"/>
</dbReference>
<dbReference type="InterPro" id="IPR002575">
    <property type="entry name" value="Aminoglycoside_PTrfase"/>
</dbReference>
<gene>
    <name evidence="3" type="ORF">WAK64_00410</name>
</gene>
<dbReference type="Proteomes" id="UP001312865">
    <property type="component" value="Unassembled WGS sequence"/>
</dbReference>
<comment type="similarity">
    <text evidence="1">Belongs to the pseudomonas-type ThrB family.</text>
</comment>
<proteinExistence type="inferred from homology"/>
<dbReference type="RefSeq" id="WP_336584943.1">
    <property type="nucleotide sequence ID" value="NZ_JBBAXC010000001.1"/>
</dbReference>
<keyword evidence="4" id="KW-1185">Reference proteome</keyword>
<comment type="caution">
    <text evidence="3">The sequence shown here is derived from an EMBL/GenBank/DDBJ whole genome shotgun (WGS) entry which is preliminary data.</text>
</comment>
<dbReference type="InterPro" id="IPR011009">
    <property type="entry name" value="Kinase-like_dom_sf"/>
</dbReference>
<dbReference type="Pfam" id="PF01636">
    <property type="entry name" value="APH"/>
    <property type="match status" value="1"/>
</dbReference>
<dbReference type="InterPro" id="IPR050249">
    <property type="entry name" value="Pseudomonas-type_ThrB"/>
</dbReference>
<evidence type="ECO:0000313" key="3">
    <source>
        <dbReference type="EMBL" id="MEI5905525.1"/>
    </source>
</evidence>
<reference evidence="3 4" key="1">
    <citation type="journal article" date="2018" name="J. Microbiol.">
        <title>Bacillus spongiae sp. nov., isolated from sponge of Jeju Island.</title>
        <authorList>
            <person name="Lee G.E."/>
            <person name="Im W.T."/>
            <person name="Park J.S."/>
        </authorList>
    </citation>
    <scope>NUCLEOTIDE SEQUENCE [LARGE SCALE GENOMIC DNA]</scope>
    <source>
        <strain evidence="3 4">135PIL107-10</strain>
    </source>
</reference>
<protein>
    <submittedName>
        <fullName evidence="3">Phosphotransferase</fullName>
    </submittedName>
</protein>
<evidence type="ECO:0000313" key="4">
    <source>
        <dbReference type="Proteomes" id="UP001312865"/>
    </source>
</evidence>
<dbReference type="PANTHER" id="PTHR21064:SF6">
    <property type="entry name" value="AMINOGLYCOSIDE PHOSPHOTRANSFERASE DOMAIN-CONTAINING PROTEIN"/>
    <property type="match status" value="1"/>
</dbReference>